<dbReference type="Pfam" id="PF02535">
    <property type="entry name" value="Zip"/>
    <property type="match status" value="1"/>
</dbReference>
<feature type="transmembrane region" description="Helical" evidence="5">
    <location>
        <begin position="86"/>
        <end position="108"/>
    </location>
</feature>
<accession>A0ABP0FNQ5</accession>
<protein>
    <submittedName>
        <fullName evidence="6">Uncharacterized protein</fullName>
    </submittedName>
</protein>
<feature type="transmembrane region" description="Helical" evidence="5">
    <location>
        <begin position="6"/>
        <end position="29"/>
    </location>
</feature>
<feature type="transmembrane region" description="Helical" evidence="5">
    <location>
        <begin position="220"/>
        <end position="240"/>
    </location>
</feature>
<dbReference type="EMBL" id="CAWYQH010000068">
    <property type="protein sequence ID" value="CAK8680316.1"/>
    <property type="molecule type" value="Genomic_DNA"/>
</dbReference>
<comment type="caution">
    <text evidence="6">The sequence shown here is derived from an EMBL/GenBank/DDBJ whole genome shotgun (WGS) entry which is preliminary data.</text>
</comment>
<dbReference type="PANTHER" id="PTHR11040:SF140">
    <property type="entry name" value="ZRT (ZRT), IRT- (IRT-) LIKE PROTEIN TRANSPORTER"/>
    <property type="match status" value="1"/>
</dbReference>
<dbReference type="Proteomes" id="UP001642483">
    <property type="component" value="Unassembled WGS sequence"/>
</dbReference>
<sequence length="368" mass="41190">MEILITKILIIFGLFFSTLLAALIPWLCMRHIRRRRHRREKSVWNRILRCFKRKQDQKEFNDIALENDSIRTTASQANRRKSRSKLILSSLNCFAGGIFLGTSFIGLLPEIREHFIAFNIQWPTFYNSTSSNVTAEVGEEEGENMPIAEIIVCCGLFLILTVEQTAHSINQWRQRRKNPYNGTNNLKTSASFIDGRSASIQTNRLDTLIKAHHDHAGIRSLMLVATLSIHSLLEGIAIGLQDSVGSILAIFIAVLFHKSLMAFSMGTNLVRAKQTTKKIVSAAFLFSFMSPLGIAIGLTLKTTGGEENMTTALVNAVLQAIATGTFLYITFFEVLVREFESNGNRFAKVFSLLIGYALVLVSFIAQHA</sequence>
<comment type="subcellular location">
    <subcellularLocation>
        <location evidence="1">Membrane</location>
        <topology evidence="1">Multi-pass membrane protein</topology>
    </subcellularLocation>
</comment>
<evidence type="ECO:0000256" key="1">
    <source>
        <dbReference type="ARBA" id="ARBA00004141"/>
    </source>
</evidence>
<proteinExistence type="predicted"/>
<gene>
    <name evidence="6" type="ORF">CVLEPA_LOCUS10582</name>
</gene>
<evidence type="ECO:0000256" key="2">
    <source>
        <dbReference type="ARBA" id="ARBA00022692"/>
    </source>
</evidence>
<keyword evidence="3 5" id="KW-1133">Transmembrane helix</keyword>
<feature type="transmembrane region" description="Helical" evidence="5">
    <location>
        <begin position="312"/>
        <end position="334"/>
    </location>
</feature>
<evidence type="ECO:0000313" key="7">
    <source>
        <dbReference type="Proteomes" id="UP001642483"/>
    </source>
</evidence>
<keyword evidence="7" id="KW-1185">Reference proteome</keyword>
<evidence type="ECO:0000256" key="4">
    <source>
        <dbReference type="ARBA" id="ARBA00023136"/>
    </source>
</evidence>
<organism evidence="6 7">
    <name type="scientific">Clavelina lepadiformis</name>
    <name type="common">Light-bulb sea squirt</name>
    <name type="synonym">Ascidia lepadiformis</name>
    <dbReference type="NCBI Taxonomy" id="159417"/>
    <lineage>
        <taxon>Eukaryota</taxon>
        <taxon>Metazoa</taxon>
        <taxon>Chordata</taxon>
        <taxon>Tunicata</taxon>
        <taxon>Ascidiacea</taxon>
        <taxon>Aplousobranchia</taxon>
        <taxon>Clavelinidae</taxon>
        <taxon>Clavelina</taxon>
    </lineage>
</organism>
<feature type="transmembrane region" description="Helical" evidence="5">
    <location>
        <begin position="147"/>
        <end position="166"/>
    </location>
</feature>
<feature type="transmembrane region" description="Helical" evidence="5">
    <location>
        <begin position="346"/>
        <end position="365"/>
    </location>
</feature>
<evidence type="ECO:0000256" key="5">
    <source>
        <dbReference type="SAM" id="Phobius"/>
    </source>
</evidence>
<evidence type="ECO:0000313" key="6">
    <source>
        <dbReference type="EMBL" id="CAK8680316.1"/>
    </source>
</evidence>
<feature type="transmembrane region" description="Helical" evidence="5">
    <location>
        <begin position="279"/>
        <end position="300"/>
    </location>
</feature>
<feature type="transmembrane region" description="Helical" evidence="5">
    <location>
        <begin position="246"/>
        <end position="267"/>
    </location>
</feature>
<dbReference type="PANTHER" id="PTHR11040">
    <property type="entry name" value="ZINC/IRON TRANSPORTER"/>
    <property type="match status" value="1"/>
</dbReference>
<keyword evidence="2 5" id="KW-0812">Transmembrane</keyword>
<evidence type="ECO:0000256" key="3">
    <source>
        <dbReference type="ARBA" id="ARBA00022989"/>
    </source>
</evidence>
<dbReference type="InterPro" id="IPR003689">
    <property type="entry name" value="ZIP"/>
</dbReference>
<keyword evidence="4 5" id="KW-0472">Membrane</keyword>
<reference evidence="6 7" key="1">
    <citation type="submission" date="2024-02" db="EMBL/GenBank/DDBJ databases">
        <authorList>
            <person name="Daric V."/>
            <person name="Darras S."/>
        </authorList>
    </citation>
    <scope>NUCLEOTIDE SEQUENCE [LARGE SCALE GENOMIC DNA]</scope>
</reference>
<name>A0ABP0FNQ5_CLALP</name>